<dbReference type="PANTHER" id="PTHR13199">
    <property type="entry name" value="GH03947P"/>
    <property type="match status" value="1"/>
</dbReference>
<dbReference type="InterPro" id="IPR025261">
    <property type="entry name" value="Atos-like_cons_dom"/>
</dbReference>
<sequence>MGFPQVSSSEFSDGGARSQSTYYHNARQLGRVSTCDLDGMPVEAMTQIHSQGDFQGKTSLVLSMSPDGERFLDASPNFEDRVDSSTHVTRQHIHSPISRIVGFKYDKKDVCSDGFLGAPSYLHAASANIQLKEAEPSGSLMRKRMLSPLNKMLLPEQFNGDSLDIGCKCFPHSSHFREDRRGISSAQDNKKSNVGNQVPLWSVTNCSEKNEDLNKYRTSSMIFTDGPILEDTELHPFLYPPSPGIYPFCESREVGFQSGVTSIPTREPISSPLSLSPLGPRFNEKIKAAGRGRNNNKEASSLDESVAGVIFSSKEEEFRIARTSCEDIDILSTDTQTSSSETKTGPHYRKLGRNLRGLSVRKSLVGSFEESLLSGRLSFGNLSQRIDGFLAALSITGGNFSPKSQKLPFAVTSVDGDSYLLYYASIDLAGNSQSSNCCHENPKKILGNDDSQSGKSRLRIPVKGRIQLVLSNPEKTPIHTYFCNYDLSDMPAGTKTFLRQKAFLTSSTLNATSGKEEQKKLNMKNEDKASIVSDIGTEVLGCNSCQNNEVDGWHKFERKFEHACSMVNGNATAIGALRYALHLRFICPFSRKCSRSVKRSDPLLSLEGNRMDHQDERRFYLHSDLKVVFPQRHSDADEGKLNVEYHFPEDPKYFDISS</sequence>
<dbReference type="Pfam" id="PF13889">
    <property type="entry name" value="Chromosome_seg"/>
    <property type="match status" value="1"/>
</dbReference>
<comment type="caution">
    <text evidence="2">The sequence shown here is derived from an EMBL/GenBank/DDBJ whole genome shotgun (WGS) entry which is preliminary data.</text>
</comment>
<dbReference type="InterPro" id="IPR033473">
    <property type="entry name" value="Atos-like_C"/>
</dbReference>
<dbReference type="SMART" id="SM01177">
    <property type="entry name" value="DUF4210"/>
    <property type="match status" value="1"/>
</dbReference>
<dbReference type="Pfam" id="PF13915">
    <property type="entry name" value="DUF4210"/>
    <property type="match status" value="1"/>
</dbReference>
<protein>
    <recommendedName>
        <fullName evidence="1">Atos-like conserved domain-containing protein</fullName>
    </recommendedName>
</protein>
<evidence type="ECO:0000313" key="3">
    <source>
        <dbReference type="Proteomes" id="UP001634393"/>
    </source>
</evidence>
<accession>A0ABD3SXT4</accession>
<evidence type="ECO:0000259" key="1">
    <source>
        <dbReference type="SMART" id="SM01177"/>
    </source>
</evidence>
<dbReference type="EMBL" id="JBJXBP010000005">
    <property type="protein sequence ID" value="KAL3829446.1"/>
    <property type="molecule type" value="Genomic_DNA"/>
</dbReference>
<gene>
    <name evidence="2" type="ORF">ACJIZ3_018248</name>
</gene>
<organism evidence="2 3">
    <name type="scientific">Penstemon smallii</name>
    <dbReference type="NCBI Taxonomy" id="265156"/>
    <lineage>
        <taxon>Eukaryota</taxon>
        <taxon>Viridiplantae</taxon>
        <taxon>Streptophyta</taxon>
        <taxon>Embryophyta</taxon>
        <taxon>Tracheophyta</taxon>
        <taxon>Spermatophyta</taxon>
        <taxon>Magnoliopsida</taxon>
        <taxon>eudicotyledons</taxon>
        <taxon>Gunneridae</taxon>
        <taxon>Pentapetalae</taxon>
        <taxon>asterids</taxon>
        <taxon>lamiids</taxon>
        <taxon>Lamiales</taxon>
        <taxon>Plantaginaceae</taxon>
        <taxon>Cheloneae</taxon>
        <taxon>Penstemon</taxon>
    </lineage>
</organism>
<proteinExistence type="predicted"/>
<evidence type="ECO:0000313" key="2">
    <source>
        <dbReference type="EMBL" id="KAL3829446.1"/>
    </source>
</evidence>
<dbReference type="Proteomes" id="UP001634393">
    <property type="component" value="Unassembled WGS sequence"/>
</dbReference>
<dbReference type="AlphaFoldDB" id="A0ABD3SXT4"/>
<name>A0ABD3SXT4_9LAMI</name>
<dbReference type="PANTHER" id="PTHR13199:SF23">
    <property type="entry name" value="MEIOSIS CHROMOSOME SEGREGATION FAMILY PROTEIN"/>
    <property type="match status" value="1"/>
</dbReference>
<reference evidence="2 3" key="1">
    <citation type="submission" date="2024-12" db="EMBL/GenBank/DDBJ databases">
        <title>The unique morphological basis and parallel evolutionary history of personate flowers in Penstemon.</title>
        <authorList>
            <person name="Depatie T.H."/>
            <person name="Wessinger C.A."/>
        </authorList>
    </citation>
    <scope>NUCLEOTIDE SEQUENCE [LARGE SCALE GENOMIC DNA]</scope>
    <source>
        <strain evidence="2">WTNN_2</strain>
        <tissue evidence="2">Leaf</tissue>
    </source>
</reference>
<keyword evidence="3" id="KW-1185">Reference proteome</keyword>
<feature type="domain" description="Atos-like conserved" evidence="1">
    <location>
        <begin position="364"/>
        <end position="423"/>
    </location>
</feature>
<dbReference type="InterPro" id="IPR051506">
    <property type="entry name" value="ATOS_Transcription_Regulators"/>
</dbReference>